<comment type="caution">
    <text evidence="1">The sequence shown here is derived from an EMBL/GenBank/DDBJ whole genome shotgun (WGS) entry which is preliminary data.</text>
</comment>
<proteinExistence type="predicted"/>
<evidence type="ECO:0000313" key="1">
    <source>
        <dbReference type="EMBL" id="KAK9041690.1"/>
    </source>
</evidence>
<sequence length="102" mass="11310">MFGAQTEMWEGDGFHEPIGCSPCRCVGWNREWKMGLDPRQDDGHGHNSGANHDWAVVEIRVMAEVGSLGKTLKIFSLSRAFSNLENGAWGSLSFPDFKPVIT</sequence>
<dbReference type="Proteomes" id="UP001396334">
    <property type="component" value="Unassembled WGS sequence"/>
</dbReference>
<gene>
    <name evidence="1" type="ORF">V6N11_016780</name>
</gene>
<dbReference type="EMBL" id="JBBPBN010000004">
    <property type="protein sequence ID" value="KAK9041690.1"/>
    <property type="molecule type" value="Genomic_DNA"/>
</dbReference>
<evidence type="ECO:0000313" key="2">
    <source>
        <dbReference type="Proteomes" id="UP001396334"/>
    </source>
</evidence>
<reference evidence="1 2" key="1">
    <citation type="journal article" date="2024" name="G3 (Bethesda)">
        <title>Genome assembly of Hibiscus sabdariffa L. provides insights into metabolisms of medicinal natural products.</title>
        <authorList>
            <person name="Kim T."/>
        </authorList>
    </citation>
    <scope>NUCLEOTIDE SEQUENCE [LARGE SCALE GENOMIC DNA]</scope>
    <source>
        <strain evidence="1">TK-2024</strain>
        <tissue evidence="1">Old leaves</tissue>
    </source>
</reference>
<name>A0ABR2TWG2_9ROSI</name>
<organism evidence="1 2">
    <name type="scientific">Hibiscus sabdariffa</name>
    <name type="common">roselle</name>
    <dbReference type="NCBI Taxonomy" id="183260"/>
    <lineage>
        <taxon>Eukaryota</taxon>
        <taxon>Viridiplantae</taxon>
        <taxon>Streptophyta</taxon>
        <taxon>Embryophyta</taxon>
        <taxon>Tracheophyta</taxon>
        <taxon>Spermatophyta</taxon>
        <taxon>Magnoliopsida</taxon>
        <taxon>eudicotyledons</taxon>
        <taxon>Gunneridae</taxon>
        <taxon>Pentapetalae</taxon>
        <taxon>rosids</taxon>
        <taxon>malvids</taxon>
        <taxon>Malvales</taxon>
        <taxon>Malvaceae</taxon>
        <taxon>Malvoideae</taxon>
        <taxon>Hibiscus</taxon>
    </lineage>
</organism>
<protein>
    <submittedName>
        <fullName evidence="1">Uncharacterized protein</fullName>
    </submittedName>
</protein>
<accession>A0ABR2TWG2</accession>
<keyword evidence="2" id="KW-1185">Reference proteome</keyword>